<feature type="active site" description="Phosphohistidine intermediate" evidence="8">
    <location>
        <position position="516"/>
    </location>
</feature>
<evidence type="ECO:0000256" key="9">
    <source>
        <dbReference type="RuleBase" id="RU003800"/>
    </source>
</evidence>
<feature type="binding site" evidence="8">
    <location>
        <position position="549"/>
    </location>
    <ligand>
        <name>ATP</name>
        <dbReference type="ChEBI" id="CHEBI:30616"/>
    </ligand>
</feature>
<evidence type="ECO:0000256" key="5">
    <source>
        <dbReference type="ARBA" id="ARBA00022777"/>
    </source>
</evidence>
<reference evidence="15" key="1">
    <citation type="submission" date="2024-05" db="EMBL/GenBank/DDBJ databases">
        <authorList>
            <person name="Cai S.Y."/>
            <person name="Jin L.M."/>
            <person name="Li H.R."/>
        </authorList>
    </citation>
    <scope>NUCLEOTIDE SEQUENCE</scope>
    <source>
        <strain evidence="15">A5-74</strain>
    </source>
</reference>
<feature type="domain" description="Polyphosphate kinase C-terminal" evidence="13">
    <location>
        <begin position="584"/>
        <end position="743"/>
    </location>
</feature>
<dbReference type="Gene3D" id="3.30.1840.10">
    <property type="entry name" value="Polyphosphate kinase middle domain"/>
    <property type="match status" value="1"/>
</dbReference>
<dbReference type="FunFam" id="3.30.870.10:FF:000001">
    <property type="entry name" value="Polyphosphate kinase"/>
    <property type="match status" value="1"/>
</dbReference>
<dbReference type="GO" id="GO:0009358">
    <property type="term" value="C:polyphosphate kinase complex"/>
    <property type="evidence" value="ECO:0007669"/>
    <property type="project" value="InterPro"/>
</dbReference>
<dbReference type="Pfam" id="PF02503">
    <property type="entry name" value="PP_kinase"/>
    <property type="match status" value="1"/>
</dbReference>
<comment type="cofactor">
    <cofactor evidence="8">
        <name>Mg(2+)</name>
        <dbReference type="ChEBI" id="CHEBI:18420"/>
    </cofactor>
</comment>
<keyword evidence="4 8" id="KW-0547">Nucleotide-binding</keyword>
<dbReference type="RefSeq" id="WP_353650688.1">
    <property type="nucleotide sequence ID" value="NZ_CP159218.1"/>
</dbReference>
<dbReference type="InterPro" id="IPR003414">
    <property type="entry name" value="PP_kinase"/>
</dbReference>
<evidence type="ECO:0000259" key="11">
    <source>
        <dbReference type="Pfam" id="PF02503"/>
    </source>
</evidence>
<comment type="PTM">
    <text evidence="8 9">An intermediate of this reaction is the autophosphorylated ppk in which a phosphate is covalently linked to a histidine residue through a N-P bond.</text>
</comment>
<dbReference type="AlphaFoldDB" id="A0AAU8DSS0"/>
<dbReference type="InterPro" id="IPR036830">
    <property type="entry name" value="PP_kinase_middle_dom_sf"/>
</dbReference>
<organism evidence="15">
    <name type="scientific">Nakamurella sp. A5-74</name>
    <dbReference type="NCBI Taxonomy" id="3158264"/>
    <lineage>
        <taxon>Bacteria</taxon>
        <taxon>Bacillati</taxon>
        <taxon>Actinomycetota</taxon>
        <taxon>Actinomycetes</taxon>
        <taxon>Nakamurellales</taxon>
        <taxon>Nakamurellaceae</taxon>
        <taxon>Nakamurella</taxon>
    </lineage>
</organism>
<keyword evidence="1 8" id="KW-0597">Phosphoprotein</keyword>
<dbReference type="Pfam" id="PF17941">
    <property type="entry name" value="PP_kinase_C_1"/>
    <property type="match status" value="1"/>
</dbReference>
<dbReference type="InterPro" id="IPR024953">
    <property type="entry name" value="PP_kinase_middle"/>
</dbReference>
<dbReference type="CDD" id="cd09165">
    <property type="entry name" value="PLDc_PaPPK1_C1_like"/>
    <property type="match status" value="1"/>
</dbReference>
<accession>A0AAU8DSS0</accession>
<feature type="domain" description="Polyphosphate kinase middle" evidence="11">
    <location>
        <begin position="206"/>
        <end position="382"/>
    </location>
</feature>
<dbReference type="InterPro" id="IPR036832">
    <property type="entry name" value="PPK_N_dom_sf"/>
</dbReference>
<dbReference type="NCBIfam" id="NF003918">
    <property type="entry name" value="PRK05443.1-2"/>
    <property type="match status" value="1"/>
</dbReference>
<dbReference type="NCBIfam" id="NF003921">
    <property type="entry name" value="PRK05443.2-2"/>
    <property type="match status" value="1"/>
</dbReference>
<feature type="domain" description="Polyphosphate kinase N-terminal" evidence="12">
    <location>
        <begin position="91"/>
        <end position="196"/>
    </location>
</feature>
<sequence length="761" mass="84039">MTDIDTPAAETTAPDSAPAQTDPAAGWVVDAASSDGTALAAPNGSGPGSDPRTDSDGQPAVFEPFHSERVRREEPATADPAHAAPLPDNRYLNREASWLDFNERVLALAEDPEQPLLERAKFLAIFSSNLDEFYMVRVAGLKRRKQMGLSVTSGDGRTAGEQLRMISERTQELVDRQGRCFVDDILPALAAAGIRVVHWESIEHQDKKRLAEYFTARIFPVLTPLAVDPAHPFPYISGLSLSMAVLVRDPGSTTERFARVKVPDNVDRFVRVRPDADDFLPLEDLLAAHLAELFPGMEVVEHQTFRVTRNADLDVEEDRDEDLLKTLERELARRKFGPPVRLEITDTTSSRILDLLIAELDVDPGDAMEVRGLLDLSSLWQLNGLDRPELKDTPFVPATNPAFVEGETPKSVFATLREGDVLLHHPYESFATTVQRFIEQAAEDPHVLAIKQTLYRTSGDSPIVDALIAAAAAGKQVVALVEIKARFDEQANISWAKALERAGVHVVYGLVGLKTHCKTALVVRQEGSTIRRYCHIGTGNYNPKTARIYEDLGLLTADPKIGADLTDLFNVLTGYSRQTEFRNLLVAPHSLRSGIVERIEAEIGHQRAGRRGRVILKMNSIVDEGVIDALYRASNAGVEIDLTVRGICAIKPGVPGLSENIRVRSVVGRFLEHSRVFYFGGGGEPEYWIGSADMMHRNLDRRVEALVKLTDPKTTARLDAMLKLLNRDDIDRWDLTTDGWTHHPGKNTQRILLRGGTAGGE</sequence>
<dbReference type="InterPro" id="IPR025198">
    <property type="entry name" value="PPK_N_dom"/>
</dbReference>
<dbReference type="SUPFAM" id="SSF56024">
    <property type="entry name" value="Phospholipase D/nuclease"/>
    <property type="match status" value="2"/>
</dbReference>
<keyword evidence="2 8" id="KW-0808">Transferase</keyword>
<comment type="function">
    <text evidence="8 9">Catalyzes the reversible transfer of the terminal phosphate of ATP to form a long-chain polyphosphate (polyP).</text>
</comment>
<dbReference type="GO" id="GO:0005524">
    <property type="term" value="F:ATP binding"/>
    <property type="evidence" value="ECO:0007669"/>
    <property type="project" value="UniProtKB-KW"/>
</dbReference>
<evidence type="ECO:0000259" key="13">
    <source>
        <dbReference type="Pfam" id="PF13090"/>
    </source>
</evidence>
<comment type="catalytic activity">
    <reaction evidence="8 9">
        <text>[phosphate](n) + ATP = [phosphate](n+1) + ADP</text>
        <dbReference type="Rhea" id="RHEA:19573"/>
        <dbReference type="Rhea" id="RHEA-COMP:9859"/>
        <dbReference type="Rhea" id="RHEA-COMP:14280"/>
        <dbReference type="ChEBI" id="CHEBI:16838"/>
        <dbReference type="ChEBI" id="CHEBI:30616"/>
        <dbReference type="ChEBI" id="CHEBI:456216"/>
        <dbReference type="EC" id="2.7.4.1"/>
    </reaction>
</comment>
<evidence type="ECO:0000256" key="8">
    <source>
        <dbReference type="HAMAP-Rule" id="MF_00347"/>
    </source>
</evidence>
<proteinExistence type="inferred from homology"/>
<evidence type="ECO:0000256" key="10">
    <source>
        <dbReference type="SAM" id="MobiDB-lite"/>
    </source>
</evidence>
<evidence type="ECO:0000259" key="12">
    <source>
        <dbReference type="Pfam" id="PF13089"/>
    </source>
</evidence>
<feature type="compositionally biased region" description="Basic and acidic residues" evidence="10">
    <location>
        <begin position="65"/>
        <end position="75"/>
    </location>
</feature>
<evidence type="ECO:0000256" key="6">
    <source>
        <dbReference type="ARBA" id="ARBA00022840"/>
    </source>
</evidence>
<feature type="binding site" evidence="8">
    <location>
        <position position="456"/>
    </location>
    <ligand>
        <name>Mg(2+)</name>
        <dbReference type="ChEBI" id="CHEBI:18420"/>
    </ligand>
</feature>
<evidence type="ECO:0000259" key="14">
    <source>
        <dbReference type="Pfam" id="PF17941"/>
    </source>
</evidence>
<evidence type="ECO:0000256" key="2">
    <source>
        <dbReference type="ARBA" id="ARBA00022679"/>
    </source>
</evidence>
<dbReference type="InterPro" id="IPR041108">
    <property type="entry name" value="PP_kinase_C_1"/>
</dbReference>
<dbReference type="EMBL" id="CP159218">
    <property type="protein sequence ID" value="XCG65077.1"/>
    <property type="molecule type" value="Genomic_DNA"/>
</dbReference>
<dbReference type="GO" id="GO:0046872">
    <property type="term" value="F:metal ion binding"/>
    <property type="evidence" value="ECO:0007669"/>
    <property type="project" value="UniProtKB-KW"/>
</dbReference>
<dbReference type="InterPro" id="IPR025200">
    <property type="entry name" value="PPK_C_dom2"/>
</dbReference>
<dbReference type="Gene3D" id="1.20.58.310">
    <property type="entry name" value="Polyphosphate kinase N-terminal domain"/>
    <property type="match status" value="1"/>
</dbReference>
<feature type="binding site" evidence="8">
    <location>
        <position position="645"/>
    </location>
    <ligand>
        <name>ATP</name>
        <dbReference type="ChEBI" id="CHEBI:30616"/>
    </ligand>
</feature>
<dbReference type="GO" id="GO:0008976">
    <property type="term" value="F:polyphosphate kinase activity"/>
    <property type="evidence" value="ECO:0007669"/>
    <property type="project" value="UniProtKB-UniRule"/>
</dbReference>
<dbReference type="SUPFAM" id="SSF143724">
    <property type="entry name" value="PHP14-like"/>
    <property type="match status" value="1"/>
</dbReference>
<evidence type="ECO:0000256" key="1">
    <source>
        <dbReference type="ARBA" id="ARBA00022553"/>
    </source>
</evidence>
<keyword evidence="5 8" id="KW-0418">Kinase</keyword>
<keyword evidence="3 8" id="KW-0479">Metal-binding</keyword>
<dbReference type="Pfam" id="PF13089">
    <property type="entry name" value="PP_kinase_N"/>
    <property type="match status" value="1"/>
</dbReference>
<dbReference type="NCBIfam" id="NF003917">
    <property type="entry name" value="PRK05443.1-1"/>
    <property type="match status" value="1"/>
</dbReference>
<dbReference type="EC" id="2.7.4.1" evidence="8 9"/>
<feature type="binding site" evidence="8">
    <location>
        <position position="673"/>
    </location>
    <ligand>
        <name>ATP</name>
        <dbReference type="ChEBI" id="CHEBI:30616"/>
    </ligand>
</feature>
<evidence type="ECO:0000256" key="4">
    <source>
        <dbReference type="ARBA" id="ARBA00022741"/>
    </source>
</evidence>
<dbReference type="HAMAP" id="MF_00347">
    <property type="entry name" value="Polyphosphate_kinase"/>
    <property type="match status" value="1"/>
</dbReference>
<feature type="region of interest" description="Disordered" evidence="10">
    <location>
        <begin position="1"/>
        <end position="88"/>
    </location>
</feature>
<dbReference type="Pfam" id="PF13090">
    <property type="entry name" value="PP_kinase_C"/>
    <property type="match status" value="1"/>
</dbReference>
<dbReference type="SUPFAM" id="SSF140356">
    <property type="entry name" value="PPK N-terminal domain-like"/>
    <property type="match status" value="1"/>
</dbReference>
<keyword evidence="6 8" id="KW-0067">ATP-binding</keyword>
<dbReference type="Gene3D" id="3.30.870.10">
    <property type="entry name" value="Endonuclease Chain A"/>
    <property type="match status" value="2"/>
</dbReference>
<comment type="similarity">
    <text evidence="8 9">Belongs to the polyphosphate kinase 1 (PPK1) family.</text>
</comment>
<dbReference type="PIRSF" id="PIRSF015589">
    <property type="entry name" value="PP_kinase"/>
    <property type="match status" value="1"/>
</dbReference>
<dbReference type="CDD" id="cd09168">
    <property type="entry name" value="PLDc_PaPPK1_C2_like"/>
    <property type="match status" value="1"/>
</dbReference>
<feature type="binding site" evidence="8">
    <location>
        <position position="129"/>
    </location>
    <ligand>
        <name>ATP</name>
        <dbReference type="ChEBI" id="CHEBI:30616"/>
    </ligand>
</feature>
<dbReference type="NCBIfam" id="NF003922">
    <property type="entry name" value="PRK05443.2-3"/>
    <property type="match status" value="1"/>
</dbReference>
<protein>
    <recommendedName>
        <fullName evidence="8 9">Polyphosphate kinase</fullName>
        <ecNumber evidence="8 9">2.7.4.1</ecNumber>
    </recommendedName>
    <alternativeName>
        <fullName evidence="8">ATP-polyphosphate phosphotransferase</fullName>
    </alternativeName>
    <alternativeName>
        <fullName evidence="8">Polyphosphoric acid kinase</fullName>
    </alternativeName>
</protein>
<evidence type="ECO:0000256" key="3">
    <source>
        <dbReference type="ARBA" id="ARBA00022723"/>
    </source>
</evidence>
<keyword evidence="7 8" id="KW-0460">Magnesium</keyword>
<feature type="binding site" evidence="8">
    <location>
        <position position="486"/>
    </location>
    <ligand>
        <name>Mg(2+)</name>
        <dbReference type="ChEBI" id="CHEBI:18420"/>
    </ligand>
</feature>
<feature type="domain" description="Polyphosphate kinase C-terminal" evidence="14">
    <location>
        <begin position="411"/>
        <end position="577"/>
    </location>
</feature>
<evidence type="ECO:0000256" key="7">
    <source>
        <dbReference type="ARBA" id="ARBA00022842"/>
    </source>
</evidence>
<dbReference type="NCBIfam" id="TIGR03705">
    <property type="entry name" value="poly_P_kin"/>
    <property type="match status" value="1"/>
</dbReference>
<dbReference type="GO" id="GO:0006799">
    <property type="term" value="P:polyphosphate biosynthetic process"/>
    <property type="evidence" value="ECO:0007669"/>
    <property type="project" value="UniProtKB-UniRule"/>
</dbReference>
<dbReference type="PANTHER" id="PTHR30218:SF0">
    <property type="entry name" value="POLYPHOSPHATE KINASE"/>
    <property type="match status" value="1"/>
</dbReference>
<name>A0AAU8DSS0_9ACTN</name>
<gene>
    <name evidence="8" type="primary">ppk</name>
    <name evidence="15" type="ORF">ABLG96_07205</name>
</gene>
<evidence type="ECO:0000313" key="15">
    <source>
        <dbReference type="EMBL" id="XCG65077.1"/>
    </source>
</evidence>
<dbReference type="PANTHER" id="PTHR30218">
    <property type="entry name" value="POLYPHOSPHATE KINASE"/>
    <property type="match status" value="1"/>
</dbReference>